<feature type="transmembrane region" description="Helical" evidence="2">
    <location>
        <begin position="130"/>
        <end position="148"/>
    </location>
</feature>
<evidence type="ECO:0000313" key="7">
    <source>
        <dbReference type="Proteomes" id="UP000296733"/>
    </source>
</evidence>
<evidence type="ECO:0000256" key="1">
    <source>
        <dbReference type="SAM" id="MobiDB-lite"/>
    </source>
</evidence>
<dbReference type="OrthoDB" id="331021at2157"/>
<keyword evidence="2" id="KW-0812">Transmembrane</keyword>
<accession>A0A1H5TRX4</accession>
<dbReference type="EMBL" id="CP031311">
    <property type="protein sequence ID" value="QCC47247.1"/>
    <property type="molecule type" value="Genomic_DNA"/>
</dbReference>
<keyword evidence="6" id="KW-1185">Reference proteome</keyword>
<dbReference type="AlphaFoldDB" id="A0A1H5TRX4"/>
<dbReference type="Proteomes" id="UP000296733">
    <property type="component" value="Chromosome"/>
</dbReference>
<proteinExistence type="predicted"/>
<feature type="transmembrane region" description="Helical" evidence="2">
    <location>
        <begin position="160"/>
        <end position="178"/>
    </location>
</feature>
<dbReference type="KEGG" id="hlm:DV707_05940"/>
<evidence type="ECO:0000256" key="2">
    <source>
        <dbReference type="SAM" id="Phobius"/>
    </source>
</evidence>
<reference evidence="5 6" key="1">
    <citation type="submission" date="2016-10" db="EMBL/GenBank/DDBJ databases">
        <authorList>
            <person name="de Groot N.N."/>
        </authorList>
    </citation>
    <scope>NUCLEOTIDE SEQUENCE [LARGE SCALE GENOMIC DNA]</scope>
    <source>
        <strain evidence="5 6">CGMCC 1.10331</strain>
    </source>
</reference>
<feature type="domain" description="DUF7344" evidence="3">
    <location>
        <begin position="29"/>
        <end position="102"/>
    </location>
</feature>
<dbReference type="GeneID" id="39857609"/>
<sequence length="192" mass="21822">MGQRAATELTTDDGTGDGAEERLPKDEIFDLMGNHRRRYAIHYCKQTDGPVELSDLAEQVAAWEHDKQIEEVTSAERKTVYTSLQQTHLPRLDRAGVIEFENGTVELTDRVDRLDIYLDIVPESSIPWSVYYLGLSLISSLILVALWVDFLPTEQLPVLAYPTVLIALFTVSAAYHVYANRQNRFENLDRPP</sequence>
<keyword evidence="2" id="KW-0472">Membrane</keyword>
<name>A0A1H5TRX4_9EURY</name>
<reference evidence="4 7" key="2">
    <citation type="journal article" date="2019" name="Nat. Commun.">
        <title>A new type of DNA phosphorothioation-based antiviral system in archaea.</title>
        <authorList>
            <person name="Xiong L."/>
            <person name="Liu S."/>
            <person name="Chen S."/>
            <person name="Xiao Y."/>
            <person name="Zhu B."/>
            <person name="Gao Y."/>
            <person name="Zhang Y."/>
            <person name="Chen B."/>
            <person name="Luo J."/>
            <person name="Deng Z."/>
            <person name="Chen X."/>
            <person name="Wang L."/>
            <person name="Chen S."/>
        </authorList>
    </citation>
    <scope>NUCLEOTIDE SEQUENCE [LARGE SCALE GENOMIC DNA]</scope>
    <source>
        <strain evidence="4 7">CGMCC 1.10331</strain>
    </source>
</reference>
<dbReference type="InterPro" id="IPR055768">
    <property type="entry name" value="DUF7344"/>
</dbReference>
<keyword evidence="2" id="KW-1133">Transmembrane helix</keyword>
<evidence type="ECO:0000313" key="6">
    <source>
        <dbReference type="Proteomes" id="UP000236740"/>
    </source>
</evidence>
<gene>
    <name evidence="4" type="ORF">DV707_05940</name>
    <name evidence="5" type="ORF">SAMN04488133_0362</name>
</gene>
<protein>
    <recommendedName>
        <fullName evidence="3">DUF7344 domain-containing protein</fullName>
    </recommendedName>
</protein>
<evidence type="ECO:0000259" key="3">
    <source>
        <dbReference type="Pfam" id="PF24035"/>
    </source>
</evidence>
<dbReference type="Proteomes" id="UP000236740">
    <property type="component" value="Unassembled WGS sequence"/>
</dbReference>
<evidence type="ECO:0000313" key="5">
    <source>
        <dbReference type="EMBL" id="SEF65543.1"/>
    </source>
</evidence>
<evidence type="ECO:0000313" key="4">
    <source>
        <dbReference type="EMBL" id="QCC47247.1"/>
    </source>
</evidence>
<dbReference type="EMBL" id="FNVN01000001">
    <property type="protein sequence ID" value="SEF65543.1"/>
    <property type="molecule type" value="Genomic_DNA"/>
</dbReference>
<dbReference type="RefSeq" id="WP_103990154.1">
    <property type="nucleotide sequence ID" value="NZ_CP031311.1"/>
</dbReference>
<feature type="region of interest" description="Disordered" evidence="1">
    <location>
        <begin position="1"/>
        <end position="25"/>
    </location>
</feature>
<organism evidence="5 6">
    <name type="scientific">Halobellus limi</name>
    <dbReference type="NCBI Taxonomy" id="699433"/>
    <lineage>
        <taxon>Archaea</taxon>
        <taxon>Methanobacteriati</taxon>
        <taxon>Methanobacteriota</taxon>
        <taxon>Stenosarchaea group</taxon>
        <taxon>Halobacteria</taxon>
        <taxon>Halobacteriales</taxon>
        <taxon>Haloferacaceae</taxon>
        <taxon>Halobellus</taxon>
    </lineage>
</organism>
<dbReference type="Pfam" id="PF24035">
    <property type="entry name" value="DUF7344"/>
    <property type="match status" value="1"/>
</dbReference>